<dbReference type="AlphaFoldDB" id="A0A238J9N2"/>
<feature type="domain" description="TniQ" evidence="1">
    <location>
        <begin position="6"/>
        <end position="137"/>
    </location>
</feature>
<dbReference type="EMBL" id="FXXP01000001">
    <property type="protein sequence ID" value="SMX26586.1"/>
    <property type="molecule type" value="Genomic_DNA"/>
</dbReference>
<gene>
    <name evidence="2" type="ORF">TRP8649_00670</name>
</gene>
<reference evidence="3" key="1">
    <citation type="submission" date="2017-05" db="EMBL/GenBank/DDBJ databases">
        <authorList>
            <person name="Rodrigo-Torres L."/>
            <person name="Arahal R. D."/>
            <person name="Lucena T."/>
        </authorList>
    </citation>
    <scope>NUCLEOTIDE SEQUENCE [LARGE SCALE GENOMIC DNA]</scope>
    <source>
        <strain evidence="3">CECT 8649</strain>
    </source>
</reference>
<evidence type="ECO:0000313" key="3">
    <source>
        <dbReference type="Proteomes" id="UP000225972"/>
    </source>
</evidence>
<dbReference type="RefSeq" id="WP_099242520.1">
    <property type="nucleotide sequence ID" value="NZ_FXXP01000001.1"/>
</dbReference>
<dbReference type="Pfam" id="PF06527">
    <property type="entry name" value="TniQ"/>
    <property type="match status" value="1"/>
</dbReference>
<dbReference type="OrthoDB" id="7595282at2"/>
<proteinExistence type="predicted"/>
<dbReference type="InterPro" id="IPR009492">
    <property type="entry name" value="TniQ"/>
</dbReference>
<organism evidence="2 3">
    <name type="scientific">Pelagimonas phthalicica</name>
    <dbReference type="NCBI Taxonomy" id="1037362"/>
    <lineage>
        <taxon>Bacteria</taxon>
        <taxon>Pseudomonadati</taxon>
        <taxon>Pseudomonadota</taxon>
        <taxon>Alphaproteobacteria</taxon>
        <taxon>Rhodobacterales</taxon>
        <taxon>Roseobacteraceae</taxon>
        <taxon>Pelagimonas</taxon>
    </lineage>
</organism>
<evidence type="ECO:0000313" key="2">
    <source>
        <dbReference type="EMBL" id="SMX26586.1"/>
    </source>
</evidence>
<keyword evidence="3" id="KW-1185">Reference proteome</keyword>
<sequence length="630" mass="70640">MTRLRLTVSPLAGETFQSIITRIAARNGASFAQDFCADMALTWREITRGNPAAVRSLAILANIPMEKMERFAVRSLSHHEHSINGEYLTSATLPRRELTVCPLCLEEDVKKRGALARYCRVEWLVGCYRNCHIHHIPMLTLPDAEYPRCQHDFYQRVEDHWRVIVRSASATVSVKHGVELEKYLAKRLRGKKTNKWCDQLDLDLICRLCEWIGIVLTLGAKACPTDLEAGQMSRAASAGFDALSSGPQTLETAFRAIRDASTSTNPGFQADFGVLSRRLERVDHDDPRYARFLDLLTGFAFANYPYDKRDALFGRYCKRRQIHCVNTAAKKHGMNGTRTARLAVALGLGTIKQGQRIRFSAPEYDPIFAEFSECIPPQQAAVRLGAWKGRIPSLAASGMLLPRFNFPEMVPVYHPDDIDAFLKTIERHAIEVSEVPRGYIALTTLGKHAKCQLETIIKVAQEGRLETLCKLKCANGLQALYADLEDLRDQIQKPAPDAFTKRDLQQVLRVNSSTITFLVQERILPATIVPHHRSRRPVALISHATVESFLETHATLGMMAYAAKTQAKHVATKLEKAGIDPLPLGARNSKIYVRTPELESMFDPRSNVDSNCVCTMPNTRRSIHPEAGNE</sequence>
<protein>
    <recommendedName>
        <fullName evidence="1">TniQ domain-containing protein</fullName>
    </recommendedName>
</protein>
<evidence type="ECO:0000259" key="1">
    <source>
        <dbReference type="Pfam" id="PF06527"/>
    </source>
</evidence>
<accession>A0A238J9N2</accession>
<name>A0A238J9N2_9RHOB</name>
<dbReference type="Proteomes" id="UP000225972">
    <property type="component" value="Unassembled WGS sequence"/>
</dbReference>